<name>A0A9W8NGQ3_9PEZI</name>
<reference evidence="2" key="1">
    <citation type="submission" date="2022-07" db="EMBL/GenBank/DDBJ databases">
        <title>Genome Sequence of Xylaria arbuscula.</title>
        <authorList>
            <person name="Buettner E."/>
        </authorList>
    </citation>
    <scope>NUCLEOTIDE SEQUENCE</scope>
    <source>
        <strain evidence="2">VT107</strain>
    </source>
</reference>
<feature type="region of interest" description="Disordered" evidence="1">
    <location>
        <begin position="129"/>
        <end position="173"/>
    </location>
</feature>
<proteinExistence type="predicted"/>
<organism evidence="2 3">
    <name type="scientific">Xylaria arbuscula</name>
    <dbReference type="NCBI Taxonomy" id="114810"/>
    <lineage>
        <taxon>Eukaryota</taxon>
        <taxon>Fungi</taxon>
        <taxon>Dikarya</taxon>
        <taxon>Ascomycota</taxon>
        <taxon>Pezizomycotina</taxon>
        <taxon>Sordariomycetes</taxon>
        <taxon>Xylariomycetidae</taxon>
        <taxon>Xylariales</taxon>
        <taxon>Xylariaceae</taxon>
        <taxon>Xylaria</taxon>
    </lineage>
</organism>
<keyword evidence="3" id="KW-1185">Reference proteome</keyword>
<dbReference type="AlphaFoldDB" id="A0A9W8NGQ3"/>
<evidence type="ECO:0000256" key="1">
    <source>
        <dbReference type="SAM" id="MobiDB-lite"/>
    </source>
</evidence>
<evidence type="ECO:0000313" key="3">
    <source>
        <dbReference type="Proteomes" id="UP001148614"/>
    </source>
</evidence>
<protein>
    <submittedName>
        <fullName evidence="2">Uncharacterized protein</fullName>
    </submittedName>
</protein>
<dbReference type="Proteomes" id="UP001148614">
    <property type="component" value="Unassembled WGS sequence"/>
</dbReference>
<accession>A0A9W8NGQ3</accession>
<dbReference type="EMBL" id="JANPWZ010000530">
    <property type="protein sequence ID" value="KAJ3575588.1"/>
    <property type="molecule type" value="Genomic_DNA"/>
</dbReference>
<evidence type="ECO:0000313" key="2">
    <source>
        <dbReference type="EMBL" id="KAJ3575588.1"/>
    </source>
</evidence>
<gene>
    <name evidence="2" type="ORF">NPX13_g3977</name>
</gene>
<comment type="caution">
    <text evidence="2">The sequence shown here is derived from an EMBL/GenBank/DDBJ whole genome shotgun (WGS) entry which is preliminary data.</text>
</comment>
<feature type="compositionally biased region" description="Polar residues" evidence="1">
    <location>
        <begin position="144"/>
        <end position="166"/>
    </location>
</feature>
<sequence>MARYHLVISAVVAAQFITATIDNKRLVLTDLINRQEPGSATYSCHEACGKHCRHPLPHISRHKTSPSLTSFNDATGGAITQSRASDDPCNDEVFLNDYSACLECAGPDNEDIWKYYGETLSSVAEICGLRTSPEGGSEGGDELPSTTEPTSTDSITQSSTATPSEYNTVSAVPTTTTNGTAAATGIAQLPNIGTSISGNVYRYHGLVILGSLYIASS</sequence>